<sequence length="67" mass="7734">MYNAFAEWGTLNTRRAALPLVSLMEGEDRWKALTIPQDILPQNWGESKRNRSVICMVLKLRITTDIT</sequence>
<reference evidence="1" key="1">
    <citation type="submission" date="2020-08" db="EMBL/GenBank/DDBJ databases">
        <title>Multicomponent nature underlies the extraordinary mechanical properties of spider dragline silk.</title>
        <authorList>
            <person name="Kono N."/>
            <person name="Nakamura H."/>
            <person name="Mori M."/>
            <person name="Yoshida Y."/>
            <person name="Ohtoshi R."/>
            <person name="Malay A.D."/>
            <person name="Moran D.A.P."/>
            <person name="Tomita M."/>
            <person name="Numata K."/>
            <person name="Arakawa K."/>
        </authorList>
    </citation>
    <scope>NUCLEOTIDE SEQUENCE</scope>
</reference>
<accession>A0A8X6V8U7</accession>
<gene>
    <name evidence="1" type="ORF">TNCV_3092451</name>
</gene>
<comment type="caution">
    <text evidence="1">The sequence shown here is derived from an EMBL/GenBank/DDBJ whole genome shotgun (WGS) entry which is preliminary data.</text>
</comment>
<evidence type="ECO:0000313" key="2">
    <source>
        <dbReference type="Proteomes" id="UP000887159"/>
    </source>
</evidence>
<proteinExistence type="predicted"/>
<evidence type="ECO:0000313" key="1">
    <source>
        <dbReference type="EMBL" id="GFY03619.1"/>
    </source>
</evidence>
<dbReference type="AlphaFoldDB" id="A0A8X6V8U7"/>
<dbReference type="EMBL" id="BMAU01021239">
    <property type="protein sequence ID" value="GFY03619.1"/>
    <property type="molecule type" value="Genomic_DNA"/>
</dbReference>
<dbReference type="Proteomes" id="UP000887159">
    <property type="component" value="Unassembled WGS sequence"/>
</dbReference>
<organism evidence="1 2">
    <name type="scientific">Trichonephila clavipes</name>
    <name type="common">Golden silk orbweaver</name>
    <name type="synonym">Nephila clavipes</name>
    <dbReference type="NCBI Taxonomy" id="2585209"/>
    <lineage>
        <taxon>Eukaryota</taxon>
        <taxon>Metazoa</taxon>
        <taxon>Ecdysozoa</taxon>
        <taxon>Arthropoda</taxon>
        <taxon>Chelicerata</taxon>
        <taxon>Arachnida</taxon>
        <taxon>Araneae</taxon>
        <taxon>Araneomorphae</taxon>
        <taxon>Entelegynae</taxon>
        <taxon>Araneoidea</taxon>
        <taxon>Nephilidae</taxon>
        <taxon>Trichonephila</taxon>
    </lineage>
</organism>
<name>A0A8X6V8U7_TRICX</name>
<protein>
    <submittedName>
        <fullName evidence="1">Uncharacterized protein</fullName>
    </submittedName>
</protein>
<keyword evidence="2" id="KW-1185">Reference proteome</keyword>